<name>A0A0R2ZDI8_9PSED</name>
<feature type="transmembrane region" description="Helical" evidence="1">
    <location>
        <begin position="99"/>
        <end position="119"/>
    </location>
</feature>
<keyword evidence="6" id="KW-1185">Reference proteome</keyword>
<protein>
    <submittedName>
        <fullName evidence="3">Membrane protein</fullName>
    </submittedName>
</protein>
<feature type="transmembrane region" description="Helical" evidence="1">
    <location>
        <begin position="32"/>
        <end position="56"/>
    </location>
</feature>
<organism evidence="3 5">
    <name type="scientific">Pseudomonas trivialis</name>
    <dbReference type="NCBI Taxonomy" id="200450"/>
    <lineage>
        <taxon>Bacteria</taxon>
        <taxon>Pseudomonadati</taxon>
        <taxon>Pseudomonadota</taxon>
        <taxon>Gammaproteobacteria</taxon>
        <taxon>Pseudomonadales</taxon>
        <taxon>Pseudomonadaceae</taxon>
        <taxon>Pseudomonas</taxon>
    </lineage>
</organism>
<evidence type="ECO:0000313" key="4">
    <source>
        <dbReference type="EMBL" id="SDS82869.1"/>
    </source>
</evidence>
<evidence type="ECO:0000313" key="5">
    <source>
        <dbReference type="Proteomes" id="UP000052019"/>
    </source>
</evidence>
<dbReference type="PATRIC" id="fig|200450.4.peg.38"/>
<reference evidence="4 6" key="2">
    <citation type="submission" date="2016-10" db="EMBL/GenBank/DDBJ databases">
        <authorList>
            <person name="Varghese N."/>
            <person name="Submissions S."/>
        </authorList>
    </citation>
    <scope>NUCLEOTIDE SEQUENCE [LARGE SCALE GENOMIC DNA]</scope>
    <source>
        <strain evidence="4 6">BS3111</strain>
    </source>
</reference>
<sequence length="162" mass="17778">MDIQPLLQAVQDTSVATLIRESGSAFPMLESVHVIGIAIVYGTIAVVDLRLLGVTAHRRGALKLIQDLLPYTWVAFVTCVITGLLMFCANGTTYVQNTAFLFKMGLLMLAGINMAVFHLGAFRRIAEWDTQLPPPRQARVAGFSSLLLWAGVVFLGRWIAFL</sequence>
<feature type="domain" description="DUF6644" evidence="2">
    <location>
        <begin position="30"/>
        <end position="161"/>
    </location>
</feature>
<evidence type="ECO:0000313" key="6">
    <source>
        <dbReference type="Proteomes" id="UP000183126"/>
    </source>
</evidence>
<dbReference type="EMBL" id="LT629760">
    <property type="protein sequence ID" value="SDS82869.1"/>
    <property type="molecule type" value="Genomic_DNA"/>
</dbReference>
<evidence type="ECO:0000259" key="2">
    <source>
        <dbReference type="Pfam" id="PF20349"/>
    </source>
</evidence>
<reference evidence="3 5" key="1">
    <citation type="submission" date="2015-02" db="EMBL/GenBank/DDBJ databases">
        <title>Two Pseudomonas sp. nov. isolated from raw milk.</title>
        <authorList>
            <person name="Wenning M."/>
            <person name="von Neubeck M."/>
            <person name="Huptas C."/>
            <person name="Scherer S."/>
        </authorList>
    </citation>
    <scope>NUCLEOTIDE SEQUENCE [LARGE SCALE GENOMIC DNA]</scope>
    <source>
        <strain evidence="3 5">DSM 14937</strain>
    </source>
</reference>
<dbReference type="OrthoDB" id="3536934at2"/>
<dbReference type="Proteomes" id="UP000183126">
    <property type="component" value="Chromosome I"/>
</dbReference>
<dbReference type="EMBL" id="JYLK01000010">
    <property type="protein sequence ID" value="KRP59248.1"/>
    <property type="molecule type" value="Genomic_DNA"/>
</dbReference>
<accession>A0A0R2ZDI8</accession>
<gene>
    <name evidence="4" type="ORF">SAMN04490205_3780</name>
    <name evidence="3" type="ORF">TU79_15660</name>
</gene>
<dbReference type="RefSeq" id="WP_057008805.1">
    <property type="nucleotide sequence ID" value="NZ_JYLK01000010.1"/>
</dbReference>
<dbReference type="InterPro" id="IPR046586">
    <property type="entry name" value="DUF6644"/>
</dbReference>
<keyword evidence="1" id="KW-0812">Transmembrane</keyword>
<keyword evidence="1" id="KW-0472">Membrane</keyword>
<dbReference type="Proteomes" id="UP000052019">
    <property type="component" value="Unassembled WGS sequence"/>
</dbReference>
<proteinExistence type="predicted"/>
<dbReference type="Pfam" id="PF20349">
    <property type="entry name" value="DUF6644"/>
    <property type="match status" value="1"/>
</dbReference>
<feature type="transmembrane region" description="Helical" evidence="1">
    <location>
        <begin position="140"/>
        <end position="160"/>
    </location>
</feature>
<evidence type="ECO:0000313" key="3">
    <source>
        <dbReference type="EMBL" id="KRP59248.1"/>
    </source>
</evidence>
<feature type="transmembrane region" description="Helical" evidence="1">
    <location>
        <begin position="68"/>
        <end position="87"/>
    </location>
</feature>
<dbReference type="AlphaFoldDB" id="A0A0R2ZDI8"/>
<keyword evidence="1" id="KW-1133">Transmembrane helix</keyword>
<evidence type="ECO:0000256" key="1">
    <source>
        <dbReference type="SAM" id="Phobius"/>
    </source>
</evidence>